<dbReference type="Proteomes" id="UP000667802">
    <property type="component" value="Unassembled WGS sequence"/>
</dbReference>
<sequence>MSLSNRNRSQLRSHISFKEVQKETNFWRSPLIWLCGFTGVLIVGSPLIMDEFTNRVTSAFMVDVSLSNQPYKTSLEALCHQYIEQLVEGDINIQGKFADKVAILNNQEFQERDRLSFQKQCEQISLQPPGIGKAEGTSLIDTLSRLETEIEHQQSQGNNQPVAAVIAIQAAEMVNHQRQDFNLIKSKIESIVQKGGAVVMIGPEVDLQNQLSRQLMSVKNTQICTYSDSQTCLSWLFQKARK</sequence>
<evidence type="ECO:0000313" key="2">
    <source>
        <dbReference type="EMBL" id="MDR9894945.1"/>
    </source>
</evidence>
<dbReference type="RefSeq" id="WP_208338964.1">
    <property type="nucleotide sequence ID" value="NZ_CAWQFN010000472.1"/>
</dbReference>
<name>A0AAP5I9K3_9CYAN</name>
<keyword evidence="1" id="KW-0812">Transmembrane</keyword>
<keyword evidence="1" id="KW-1133">Transmembrane helix</keyword>
<dbReference type="AlphaFoldDB" id="A0AAP5I9K3"/>
<organism evidence="2 3">
    <name type="scientific">Aetokthonos hydrillicola Thurmond2011</name>
    <dbReference type="NCBI Taxonomy" id="2712845"/>
    <lineage>
        <taxon>Bacteria</taxon>
        <taxon>Bacillati</taxon>
        <taxon>Cyanobacteriota</taxon>
        <taxon>Cyanophyceae</taxon>
        <taxon>Nostocales</taxon>
        <taxon>Hapalosiphonaceae</taxon>
        <taxon>Aetokthonos</taxon>
    </lineage>
</organism>
<proteinExistence type="predicted"/>
<keyword evidence="3" id="KW-1185">Reference proteome</keyword>
<evidence type="ECO:0000256" key="1">
    <source>
        <dbReference type="SAM" id="Phobius"/>
    </source>
</evidence>
<gene>
    <name evidence="2" type="ORF">G7B40_010245</name>
</gene>
<comment type="caution">
    <text evidence="2">The sequence shown here is derived from an EMBL/GenBank/DDBJ whole genome shotgun (WGS) entry which is preliminary data.</text>
</comment>
<evidence type="ECO:0000313" key="3">
    <source>
        <dbReference type="Proteomes" id="UP000667802"/>
    </source>
</evidence>
<feature type="transmembrane region" description="Helical" evidence="1">
    <location>
        <begin position="31"/>
        <end position="49"/>
    </location>
</feature>
<protein>
    <submittedName>
        <fullName evidence="2">Uncharacterized protein</fullName>
    </submittedName>
</protein>
<keyword evidence="1" id="KW-0472">Membrane</keyword>
<accession>A0AAP5I9K3</accession>
<dbReference type="EMBL" id="JAALHA020000003">
    <property type="protein sequence ID" value="MDR9894945.1"/>
    <property type="molecule type" value="Genomic_DNA"/>
</dbReference>
<reference evidence="3" key="1">
    <citation type="journal article" date="2021" name="Science">
        <title>Hunting the eagle killer: A cyanobacterial neurotoxin causes vacuolar myelinopathy.</title>
        <authorList>
            <person name="Breinlinger S."/>
            <person name="Phillips T.J."/>
            <person name="Haram B.N."/>
            <person name="Mares J."/>
            <person name="Martinez Yerena J.A."/>
            <person name="Hrouzek P."/>
            <person name="Sobotka R."/>
            <person name="Henderson W.M."/>
            <person name="Schmieder P."/>
            <person name="Williams S.M."/>
            <person name="Lauderdale J.D."/>
            <person name="Wilde H.D."/>
            <person name="Gerrin W."/>
            <person name="Kust A."/>
            <person name="Washington J.W."/>
            <person name="Wagner C."/>
            <person name="Geier B."/>
            <person name="Liebeke M."/>
            <person name="Enke H."/>
            <person name="Niedermeyer T.H.J."/>
            <person name="Wilde S.B."/>
        </authorList>
    </citation>
    <scope>NUCLEOTIDE SEQUENCE [LARGE SCALE GENOMIC DNA]</scope>
    <source>
        <strain evidence="3">Thurmond2011</strain>
    </source>
</reference>